<accession>A0A1G2FCY8</accession>
<keyword evidence="2" id="KW-1133">Transmembrane helix</keyword>
<proteinExistence type="predicted"/>
<organism evidence="3 4">
    <name type="scientific">Candidatus Portnoybacteria bacterium RIFCSPHIGHO2_01_FULL_40_12b</name>
    <dbReference type="NCBI Taxonomy" id="1801994"/>
    <lineage>
        <taxon>Bacteria</taxon>
        <taxon>Candidatus Portnoyibacteriota</taxon>
    </lineage>
</organism>
<feature type="compositionally biased region" description="Polar residues" evidence="1">
    <location>
        <begin position="1"/>
        <end position="32"/>
    </location>
</feature>
<feature type="region of interest" description="Disordered" evidence="1">
    <location>
        <begin position="1"/>
        <end position="34"/>
    </location>
</feature>
<evidence type="ECO:0000256" key="2">
    <source>
        <dbReference type="SAM" id="Phobius"/>
    </source>
</evidence>
<evidence type="ECO:0000313" key="4">
    <source>
        <dbReference type="Proteomes" id="UP000176974"/>
    </source>
</evidence>
<keyword evidence="2" id="KW-0812">Transmembrane</keyword>
<comment type="caution">
    <text evidence="3">The sequence shown here is derived from an EMBL/GenBank/DDBJ whole genome shotgun (WGS) entry which is preliminary data.</text>
</comment>
<feature type="transmembrane region" description="Helical" evidence="2">
    <location>
        <begin position="59"/>
        <end position="79"/>
    </location>
</feature>
<feature type="region of interest" description="Disordered" evidence="1">
    <location>
        <begin position="84"/>
        <end position="106"/>
    </location>
</feature>
<keyword evidence="2" id="KW-0472">Membrane</keyword>
<reference evidence="3 4" key="1">
    <citation type="journal article" date="2016" name="Nat. Commun.">
        <title>Thousands of microbial genomes shed light on interconnected biogeochemical processes in an aquifer system.</title>
        <authorList>
            <person name="Anantharaman K."/>
            <person name="Brown C.T."/>
            <person name="Hug L.A."/>
            <person name="Sharon I."/>
            <person name="Castelle C.J."/>
            <person name="Probst A.J."/>
            <person name="Thomas B.C."/>
            <person name="Singh A."/>
            <person name="Wilkins M.J."/>
            <person name="Karaoz U."/>
            <person name="Brodie E.L."/>
            <person name="Williams K.H."/>
            <person name="Hubbard S.S."/>
            <person name="Banfield J.F."/>
        </authorList>
    </citation>
    <scope>NUCLEOTIDE SEQUENCE [LARGE SCALE GENOMIC DNA]</scope>
</reference>
<sequence length="106" mass="11612">MNKENNNNGIDLSNYFKNSAEKSPSGQRSSGPYVSPFAPKIIQWLIKYSGGLIKNENQAAYVLSGFVVLTIIISLFLILGREGERKRGKSFTPPAEAPTEEVIPPA</sequence>
<protein>
    <submittedName>
        <fullName evidence="3">Uncharacterized protein</fullName>
    </submittedName>
</protein>
<dbReference type="EMBL" id="MHMY01000010">
    <property type="protein sequence ID" value="OGZ35500.1"/>
    <property type="molecule type" value="Genomic_DNA"/>
</dbReference>
<evidence type="ECO:0000256" key="1">
    <source>
        <dbReference type="SAM" id="MobiDB-lite"/>
    </source>
</evidence>
<dbReference type="AlphaFoldDB" id="A0A1G2FCY8"/>
<gene>
    <name evidence="3" type="ORF">A2815_00650</name>
</gene>
<dbReference type="Proteomes" id="UP000176974">
    <property type="component" value="Unassembled WGS sequence"/>
</dbReference>
<name>A0A1G2FCY8_9BACT</name>
<evidence type="ECO:0000313" key="3">
    <source>
        <dbReference type="EMBL" id="OGZ35500.1"/>
    </source>
</evidence>